<feature type="compositionally biased region" description="Basic and acidic residues" evidence="1">
    <location>
        <begin position="21"/>
        <end position="40"/>
    </location>
</feature>
<organism evidence="2 3">
    <name type="scientific">Marchantia polymorpha subsp. ruderalis</name>
    <dbReference type="NCBI Taxonomy" id="1480154"/>
    <lineage>
        <taxon>Eukaryota</taxon>
        <taxon>Viridiplantae</taxon>
        <taxon>Streptophyta</taxon>
        <taxon>Embryophyta</taxon>
        <taxon>Marchantiophyta</taxon>
        <taxon>Marchantiopsida</taxon>
        <taxon>Marchantiidae</taxon>
        <taxon>Marchantiales</taxon>
        <taxon>Marchantiaceae</taxon>
        <taxon>Marchantia</taxon>
    </lineage>
</organism>
<comment type="caution">
    <text evidence="2">The sequence shown here is derived from an EMBL/GenBank/DDBJ whole genome shotgun (WGS) entry which is preliminary data.</text>
</comment>
<protein>
    <submittedName>
        <fullName evidence="2">Uncharacterized protein</fullName>
    </submittedName>
</protein>
<gene>
    <name evidence="2" type="ORF">AXG93_4142s1240</name>
</gene>
<feature type="region of interest" description="Disordered" evidence="1">
    <location>
        <begin position="1"/>
        <end position="55"/>
    </location>
</feature>
<feature type="region of interest" description="Disordered" evidence="1">
    <location>
        <begin position="116"/>
        <end position="136"/>
    </location>
</feature>
<evidence type="ECO:0000313" key="2">
    <source>
        <dbReference type="EMBL" id="OAE34039.1"/>
    </source>
</evidence>
<evidence type="ECO:0000313" key="3">
    <source>
        <dbReference type="Proteomes" id="UP000077202"/>
    </source>
</evidence>
<evidence type="ECO:0000256" key="1">
    <source>
        <dbReference type="SAM" id="MobiDB-lite"/>
    </source>
</evidence>
<keyword evidence="3" id="KW-1185">Reference proteome</keyword>
<feature type="compositionally biased region" description="Basic and acidic residues" evidence="1">
    <location>
        <begin position="119"/>
        <end position="136"/>
    </location>
</feature>
<accession>A0A176WLX6</accession>
<dbReference type="Proteomes" id="UP000077202">
    <property type="component" value="Unassembled WGS sequence"/>
</dbReference>
<dbReference type="AlphaFoldDB" id="A0A176WLX6"/>
<reference evidence="2" key="1">
    <citation type="submission" date="2016-03" db="EMBL/GenBank/DDBJ databases">
        <title>Mechanisms controlling the formation of the plant cell surface in tip-growing cells are functionally conserved among land plants.</title>
        <authorList>
            <person name="Honkanen S."/>
            <person name="Jones V.A."/>
            <person name="Morieri G."/>
            <person name="Champion C."/>
            <person name="Hetherington A.J."/>
            <person name="Kelly S."/>
            <person name="Saint-Marcoux D."/>
            <person name="Proust H."/>
            <person name="Prescott H."/>
            <person name="Dolan L."/>
        </authorList>
    </citation>
    <scope>NUCLEOTIDE SEQUENCE [LARGE SCALE GENOMIC DNA]</scope>
    <source>
        <tissue evidence="2">Whole gametophyte</tissue>
    </source>
</reference>
<name>A0A176WLX6_MARPO</name>
<proteinExistence type="predicted"/>
<feature type="compositionally biased region" description="Polar residues" evidence="1">
    <location>
        <begin position="42"/>
        <end position="53"/>
    </location>
</feature>
<dbReference type="EMBL" id="LVLJ01000462">
    <property type="protein sequence ID" value="OAE34039.1"/>
    <property type="molecule type" value="Genomic_DNA"/>
</dbReference>
<sequence length="175" mass="19997">MPDRLTYRLTGPHISRTVAKPKREAGREDLSQACKREAGRETQGQGSAPSRSPKSAVVYPGFCHLRIAEVVLRHEDLVVGAWFAASRHNRQSASRHVSPLRFSRAKMAMTWKIRRPRSARVDTSMHKEREKQEKHTVTVEAYEKEKETDSEVAALQHKLTALKQEVAEFFHLLDD</sequence>